<comment type="caution">
    <text evidence="2">The sequence shown here is derived from an EMBL/GenBank/DDBJ whole genome shotgun (WGS) entry which is preliminary data.</text>
</comment>
<keyword evidence="3" id="KW-1185">Reference proteome</keyword>
<accession>A0A6V8MIA1</accession>
<reference evidence="3" key="1">
    <citation type="submission" date="2020-06" db="EMBL/GenBank/DDBJ databases">
        <title>Draft genomic sequence of Geomonas sp. Red330.</title>
        <authorList>
            <person name="Itoh H."/>
            <person name="Zhenxing X."/>
            <person name="Ushijima N."/>
            <person name="Masuda Y."/>
            <person name="Shiratori Y."/>
            <person name="Senoo K."/>
        </authorList>
    </citation>
    <scope>NUCLEOTIDE SEQUENCE [LARGE SCALE GENOMIC DNA]</scope>
    <source>
        <strain evidence="3">Red330</strain>
    </source>
</reference>
<name>A0A6V8MIA1_9BACT</name>
<dbReference type="InterPro" id="IPR015393">
    <property type="entry name" value="DUF1972"/>
</dbReference>
<dbReference type="Gene3D" id="3.40.50.2000">
    <property type="entry name" value="Glycogen Phosphorylase B"/>
    <property type="match status" value="2"/>
</dbReference>
<dbReference type="Pfam" id="PF09314">
    <property type="entry name" value="DUF1972"/>
    <property type="match status" value="1"/>
</dbReference>
<protein>
    <recommendedName>
        <fullName evidence="1">DUF1972 domain-containing protein</fullName>
    </recommendedName>
</protein>
<dbReference type="RefSeq" id="WP_246399387.1">
    <property type="nucleotide sequence ID" value="NZ_BLXX01000005.1"/>
</dbReference>
<organism evidence="2 3">
    <name type="scientific">Geomonas silvestris</name>
    <dbReference type="NCBI Taxonomy" id="2740184"/>
    <lineage>
        <taxon>Bacteria</taxon>
        <taxon>Pseudomonadati</taxon>
        <taxon>Thermodesulfobacteriota</taxon>
        <taxon>Desulfuromonadia</taxon>
        <taxon>Geobacterales</taxon>
        <taxon>Geobacteraceae</taxon>
        <taxon>Geomonas</taxon>
    </lineage>
</organism>
<proteinExistence type="predicted"/>
<feature type="domain" description="DUF1972" evidence="1">
    <location>
        <begin position="38"/>
        <end position="206"/>
    </location>
</feature>
<sequence>MADQIQVAVRTEDTGAGPAGMLLWRARCSSGAVDMRLAILGTRGIPAGYGGFETFAEQLSVRLVQRGVEVTVYCEAGSGEGAASYRGVSLVYVPVWRLGPLTTILFDILCLWHARKSFDVVYMLGYGTSIFCFLPRIWGSEVWINMDGIEWARSKWNRLAKVWFKAMEAAAMWTPNRLIADAEGIEMHLRSRHRRLPPISVISYGAPVVVEEPDPALIAQWHLVPREYLLVVCRLEPENSVREVVEGYLASGSALPLVVVGSTSPATGYVRELLQAGEGRVRFIGAVYHQERLQALRHHALAYFHGHTVGGTNPSLLEALGCGSLIIAHDNIFNREVAGELGSYFRGAGDVVGQIRSLEGYPPQTAHLLRAQARQRIAAAYSWDAITDSYCATFPGRAPGERTPRGLDRAPAALVSGRALVQGGAAGKVTATLESRGYLPQSGGIQGAGKRVQRGV</sequence>
<gene>
    <name evidence="2" type="ORF">GMST_19890</name>
</gene>
<dbReference type="Proteomes" id="UP000556026">
    <property type="component" value="Unassembled WGS sequence"/>
</dbReference>
<evidence type="ECO:0000313" key="3">
    <source>
        <dbReference type="Proteomes" id="UP000556026"/>
    </source>
</evidence>
<dbReference type="SUPFAM" id="SSF53756">
    <property type="entry name" value="UDP-Glycosyltransferase/glycogen phosphorylase"/>
    <property type="match status" value="1"/>
</dbReference>
<dbReference type="EMBL" id="BLXX01000005">
    <property type="protein sequence ID" value="GFO59664.1"/>
    <property type="molecule type" value="Genomic_DNA"/>
</dbReference>
<dbReference type="AlphaFoldDB" id="A0A6V8MIA1"/>
<evidence type="ECO:0000313" key="2">
    <source>
        <dbReference type="EMBL" id="GFO59664.1"/>
    </source>
</evidence>
<evidence type="ECO:0000259" key="1">
    <source>
        <dbReference type="Pfam" id="PF09314"/>
    </source>
</evidence>